<organism evidence="1 2">
    <name type="scientific">Pangasius djambal</name>
    <dbReference type="NCBI Taxonomy" id="1691987"/>
    <lineage>
        <taxon>Eukaryota</taxon>
        <taxon>Metazoa</taxon>
        <taxon>Chordata</taxon>
        <taxon>Craniata</taxon>
        <taxon>Vertebrata</taxon>
        <taxon>Euteleostomi</taxon>
        <taxon>Actinopterygii</taxon>
        <taxon>Neopterygii</taxon>
        <taxon>Teleostei</taxon>
        <taxon>Ostariophysi</taxon>
        <taxon>Siluriformes</taxon>
        <taxon>Pangasiidae</taxon>
        <taxon>Pangasius</taxon>
    </lineage>
</organism>
<comment type="caution">
    <text evidence="1">The sequence shown here is derived from an EMBL/GenBank/DDBJ whole genome shotgun (WGS) entry which is preliminary data.</text>
</comment>
<protein>
    <submittedName>
        <fullName evidence="1">Uncharacterized protein</fullName>
    </submittedName>
</protein>
<keyword evidence="2" id="KW-1185">Reference proteome</keyword>
<evidence type="ECO:0000313" key="1">
    <source>
        <dbReference type="EMBL" id="MCJ8735552.1"/>
    </source>
</evidence>
<accession>A0ACC5YIU8</accession>
<dbReference type="EMBL" id="CM040983">
    <property type="protein sequence ID" value="MCJ8735552.1"/>
    <property type="molecule type" value="Genomic_DNA"/>
</dbReference>
<proteinExistence type="predicted"/>
<gene>
    <name evidence="1" type="ORF">PDJAM_G00248300</name>
</gene>
<reference evidence="1" key="1">
    <citation type="submission" date="2020-02" db="EMBL/GenBank/DDBJ databases">
        <title>Genome sequencing of the panga catfish, Pangasius djambal.</title>
        <authorList>
            <person name="Wen M."/>
            <person name="Zahm M."/>
            <person name="Roques C."/>
            <person name="Cabau C."/>
            <person name="Klopp C."/>
            <person name="Donnadieu C."/>
            <person name="Jouanno E."/>
            <person name="Avarre J.-C."/>
            <person name="Campet M."/>
            <person name="Ha T."/>
            <person name="Dugue R."/>
            <person name="Lampietro C."/>
            <person name="Louis A."/>
            <person name="Herpin A."/>
            <person name="Echchiki A."/>
            <person name="Berthelot C."/>
            <person name="Parey E."/>
            <person name="Roest-Crollius H."/>
            <person name="Braasch I."/>
            <person name="Postlethwait J.H."/>
            <person name="Bobe J."/>
            <person name="Montfort J."/>
            <person name="Bouchez O."/>
            <person name="Begum T."/>
            <person name="Schartl M."/>
            <person name="Gustiano R."/>
            <person name="Guiguen Y."/>
        </authorList>
    </citation>
    <scope>NUCLEOTIDE SEQUENCE</scope>
    <source>
        <strain evidence="1">Pdj_M5554</strain>
    </source>
</reference>
<name>A0ACC5YIU8_9TELE</name>
<evidence type="ECO:0000313" key="2">
    <source>
        <dbReference type="Proteomes" id="UP000830395"/>
    </source>
</evidence>
<dbReference type="Proteomes" id="UP000830395">
    <property type="component" value="Chromosome 9"/>
</dbReference>
<sequence>MNLSEGERRSEGGAKDSGSVGTQIESEILCSNMNLSEGERRSEGGAKDSGSVGTQTPPLYTLRSLYLLERETQRSCHVNYTSLLPKHYTSHGVLVMRLCLSDAVRRLFRDQGMRIVWTFLRRNCLKETVPWC</sequence>